<dbReference type="CDD" id="cd00609">
    <property type="entry name" value="AAT_like"/>
    <property type="match status" value="1"/>
</dbReference>
<keyword evidence="5" id="KW-0804">Transcription</keyword>
<evidence type="ECO:0000256" key="5">
    <source>
        <dbReference type="ARBA" id="ARBA00023163"/>
    </source>
</evidence>
<dbReference type="AlphaFoldDB" id="A0A1I0NMM6"/>
<dbReference type="OrthoDB" id="9808770at2"/>
<evidence type="ECO:0000313" key="7">
    <source>
        <dbReference type="EMBL" id="SEW02445.1"/>
    </source>
</evidence>
<dbReference type="PANTHER" id="PTHR46577:SF1">
    <property type="entry name" value="HTH-TYPE TRANSCRIPTIONAL REGULATORY PROTEIN GABR"/>
    <property type="match status" value="1"/>
</dbReference>
<comment type="similarity">
    <text evidence="1">In the C-terminal section; belongs to the class-I pyridoxal-phosphate-dependent aminotransferase family.</text>
</comment>
<dbReference type="InterPro" id="IPR004839">
    <property type="entry name" value="Aminotransferase_I/II_large"/>
</dbReference>
<evidence type="ECO:0000256" key="2">
    <source>
        <dbReference type="ARBA" id="ARBA00022898"/>
    </source>
</evidence>
<dbReference type="PROSITE" id="PS50949">
    <property type="entry name" value="HTH_GNTR"/>
    <property type="match status" value="1"/>
</dbReference>
<dbReference type="InterPro" id="IPR015424">
    <property type="entry name" value="PyrdxlP-dep_Trfase"/>
</dbReference>
<dbReference type="InterPro" id="IPR015421">
    <property type="entry name" value="PyrdxlP-dep_Trfase_major"/>
</dbReference>
<evidence type="ECO:0000256" key="3">
    <source>
        <dbReference type="ARBA" id="ARBA00023015"/>
    </source>
</evidence>
<dbReference type="PANTHER" id="PTHR46577">
    <property type="entry name" value="HTH-TYPE TRANSCRIPTIONAL REGULATORY PROTEIN GABR"/>
    <property type="match status" value="1"/>
</dbReference>
<dbReference type="SUPFAM" id="SSF46785">
    <property type="entry name" value="Winged helix' DNA-binding domain"/>
    <property type="match status" value="1"/>
</dbReference>
<dbReference type="SMART" id="SM00345">
    <property type="entry name" value="HTH_GNTR"/>
    <property type="match status" value="1"/>
</dbReference>
<keyword evidence="8" id="KW-1185">Reference proteome</keyword>
<dbReference type="PRINTS" id="PR00035">
    <property type="entry name" value="HTHGNTR"/>
</dbReference>
<keyword evidence="7" id="KW-0032">Aminotransferase</keyword>
<dbReference type="Pfam" id="PF00392">
    <property type="entry name" value="GntR"/>
    <property type="match status" value="1"/>
</dbReference>
<evidence type="ECO:0000313" key="8">
    <source>
        <dbReference type="Proteomes" id="UP000199701"/>
    </source>
</evidence>
<dbReference type="EMBL" id="FOJI01000003">
    <property type="protein sequence ID" value="SEW02445.1"/>
    <property type="molecule type" value="Genomic_DNA"/>
</dbReference>
<name>A0A1I0NMM6_9FIRM</name>
<proteinExistence type="inferred from homology"/>
<keyword evidence="2" id="KW-0663">Pyridoxal phosphate</keyword>
<dbReference type="Gene3D" id="3.40.640.10">
    <property type="entry name" value="Type I PLP-dependent aspartate aminotransferase-like (Major domain)"/>
    <property type="match status" value="1"/>
</dbReference>
<sequence length="468" mass="53329">MNELTINLNPSASEPMYAQIYDYIKNDIKNGTLSCDSKLPSTRALATHLDISRSTAQMAYDQLLSEGYIDSIPCKGYFVNQMDGLYNLVASHKEKLHFEESKPEEYLYDFSARGIALDSFPFNAWRKISKNVLIDDNKELFNIGNPQGEYEFRNTICEYLHQSRGANCQPEQIIIGAGNEYLLMLINQLINQSATIAMENPTYNQAYRTFRSLERKVIPINMDKNGLSIEQLEHSNASVAYVMPSHQFPLGIIMPINRRAELLNWANKSVNRYIIEDDYDSEFRYKGKPIPALQGSDLYQKVIYLGTFSKAIAPAIRMSYMVLPHTLLEIYNRKCRFFASTVSRIDQTVVNSFIQEGYYERHLNKMRSLYKNRHDILMNELKAFENNFTIAGDNAGIHILLTAKFKTSEQELIASAKSVGIKVYPLSTHFIAGDTAQSFAATVIIGYANISNKDIVSGLRILKQAWLQ</sequence>
<dbReference type="GO" id="GO:0030170">
    <property type="term" value="F:pyridoxal phosphate binding"/>
    <property type="evidence" value="ECO:0007669"/>
    <property type="project" value="InterPro"/>
</dbReference>
<evidence type="ECO:0000256" key="1">
    <source>
        <dbReference type="ARBA" id="ARBA00005384"/>
    </source>
</evidence>
<dbReference type="InterPro" id="IPR036388">
    <property type="entry name" value="WH-like_DNA-bd_sf"/>
</dbReference>
<dbReference type="GO" id="GO:0003677">
    <property type="term" value="F:DNA binding"/>
    <property type="evidence" value="ECO:0007669"/>
    <property type="project" value="UniProtKB-KW"/>
</dbReference>
<evidence type="ECO:0000256" key="4">
    <source>
        <dbReference type="ARBA" id="ARBA00023125"/>
    </source>
</evidence>
<reference evidence="7 8" key="1">
    <citation type="submission" date="2016-10" db="EMBL/GenBank/DDBJ databases">
        <authorList>
            <person name="de Groot N.N."/>
        </authorList>
    </citation>
    <scope>NUCLEOTIDE SEQUENCE [LARGE SCALE GENOMIC DNA]</scope>
    <source>
        <strain evidence="7 8">DSM 9179</strain>
    </source>
</reference>
<accession>A0A1I0NMM6</accession>
<evidence type="ECO:0000259" key="6">
    <source>
        <dbReference type="PROSITE" id="PS50949"/>
    </source>
</evidence>
<dbReference type="InterPro" id="IPR051446">
    <property type="entry name" value="HTH_trans_reg/aminotransferase"/>
</dbReference>
<dbReference type="GO" id="GO:0003700">
    <property type="term" value="F:DNA-binding transcription factor activity"/>
    <property type="evidence" value="ECO:0007669"/>
    <property type="project" value="InterPro"/>
</dbReference>
<gene>
    <name evidence="7" type="ORF">SAMN05421659_103218</name>
</gene>
<dbReference type="STRING" id="99656.SAMN05421659_103218"/>
<dbReference type="Proteomes" id="UP000199701">
    <property type="component" value="Unassembled WGS sequence"/>
</dbReference>
<dbReference type="CDD" id="cd07377">
    <property type="entry name" value="WHTH_GntR"/>
    <property type="match status" value="1"/>
</dbReference>
<keyword evidence="3" id="KW-0805">Transcription regulation</keyword>
<feature type="domain" description="HTH gntR-type" evidence="6">
    <location>
        <begin position="14"/>
        <end position="82"/>
    </location>
</feature>
<organism evidence="7 8">
    <name type="scientific">[Clostridium] fimetarium</name>
    <dbReference type="NCBI Taxonomy" id="99656"/>
    <lineage>
        <taxon>Bacteria</taxon>
        <taxon>Bacillati</taxon>
        <taxon>Bacillota</taxon>
        <taxon>Clostridia</taxon>
        <taxon>Lachnospirales</taxon>
        <taxon>Lachnospiraceae</taxon>
    </lineage>
</organism>
<keyword evidence="4" id="KW-0238">DNA-binding</keyword>
<dbReference type="InterPro" id="IPR036390">
    <property type="entry name" value="WH_DNA-bd_sf"/>
</dbReference>
<dbReference type="Pfam" id="PF00155">
    <property type="entry name" value="Aminotran_1_2"/>
    <property type="match status" value="1"/>
</dbReference>
<dbReference type="SUPFAM" id="SSF53383">
    <property type="entry name" value="PLP-dependent transferases"/>
    <property type="match status" value="1"/>
</dbReference>
<dbReference type="Gene3D" id="1.10.10.10">
    <property type="entry name" value="Winged helix-like DNA-binding domain superfamily/Winged helix DNA-binding domain"/>
    <property type="match status" value="1"/>
</dbReference>
<dbReference type="RefSeq" id="WP_092451394.1">
    <property type="nucleotide sequence ID" value="NZ_FOJI01000003.1"/>
</dbReference>
<protein>
    <submittedName>
        <fullName evidence="7">GntR family transcriptional regulator / MocR family aminotransferase</fullName>
    </submittedName>
</protein>
<dbReference type="InterPro" id="IPR000524">
    <property type="entry name" value="Tscrpt_reg_HTH_GntR"/>
</dbReference>
<keyword evidence="7" id="KW-0808">Transferase</keyword>
<dbReference type="GO" id="GO:0008483">
    <property type="term" value="F:transaminase activity"/>
    <property type="evidence" value="ECO:0007669"/>
    <property type="project" value="UniProtKB-KW"/>
</dbReference>